<keyword evidence="6 10" id="KW-0443">Lipid metabolism</keyword>
<evidence type="ECO:0000313" key="12">
    <source>
        <dbReference type="EMBL" id="KAJ1731599.1"/>
    </source>
</evidence>
<keyword evidence="7 10" id="KW-0594">Phospholipid biosynthesis</keyword>
<evidence type="ECO:0000256" key="3">
    <source>
        <dbReference type="ARBA" id="ARBA00022516"/>
    </source>
</evidence>
<evidence type="ECO:0000313" key="13">
    <source>
        <dbReference type="Proteomes" id="UP001143981"/>
    </source>
</evidence>
<evidence type="ECO:0000256" key="5">
    <source>
        <dbReference type="ARBA" id="ARBA00022737"/>
    </source>
</evidence>
<dbReference type="CDD" id="cd09137">
    <property type="entry name" value="PLDc_PGS1_euk_2"/>
    <property type="match status" value="1"/>
</dbReference>
<evidence type="ECO:0000256" key="8">
    <source>
        <dbReference type="ARBA" id="ARBA00023264"/>
    </source>
</evidence>
<accession>A0A9W7YCG3</accession>
<gene>
    <name evidence="12" type="primary">PGS1_1</name>
    <name evidence="12" type="ORF">LPJ61_002463</name>
</gene>
<comment type="caution">
    <text evidence="12">The sequence shown here is derived from an EMBL/GenBank/DDBJ whole genome shotgun (WGS) entry which is preliminary data.</text>
</comment>
<keyword evidence="8 10" id="KW-1208">Phospholipid metabolism</keyword>
<evidence type="ECO:0000256" key="10">
    <source>
        <dbReference type="RuleBase" id="RU365024"/>
    </source>
</evidence>
<evidence type="ECO:0000256" key="9">
    <source>
        <dbReference type="ARBA" id="ARBA00048586"/>
    </source>
</evidence>
<evidence type="ECO:0000256" key="7">
    <source>
        <dbReference type="ARBA" id="ARBA00023209"/>
    </source>
</evidence>
<dbReference type="PROSITE" id="PS50035">
    <property type="entry name" value="PLD"/>
    <property type="match status" value="1"/>
</dbReference>
<dbReference type="PIRSF" id="PIRSF000850">
    <property type="entry name" value="Phospholipase_D_PSS"/>
    <property type="match status" value="1"/>
</dbReference>
<protein>
    <recommendedName>
        <fullName evidence="10">CDP-diacylglycerol--glycerol-3-phosphate 3-phosphatidyltransferase</fullName>
        <ecNumber evidence="10">2.7.8.5</ecNumber>
    </recommendedName>
</protein>
<comment type="subcellular location">
    <subcellularLocation>
        <location evidence="10">Mitochondrion</location>
    </subcellularLocation>
</comment>
<comment type="catalytic activity">
    <reaction evidence="9 10">
        <text>a CDP-1,2-diacyl-sn-glycerol + sn-glycerol 3-phosphate = a 1,2-diacyl-sn-glycero-3-phospho-(1'-sn-glycero-3'-phosphate) + CMP + H(+)</text>
        <dbReference type="Rhea" id="RHEA:12593"/>
        <dbReference type="ChEBI" id="CHEBI:15378"/>
        <dbReference type="ChEBI" id="CHEBI:57597"/>
        <dbReference type="ChEBI" id="CHEBI:58332"/>
        <dbReference type="ChEBI" id="CHEBI:60110"/>
        <dbReference type="ChEBI" id="CHEBI:60377"/>
        <dbReference type="EC" id="2.7.8.5"/>
    </reaction>
</comment>
<dbReference type="GO" id="GO:0005739">
    <property type="term" value="C:mitochondrion"/>
    <property type="evidence" value="ECO:0007669"/>
    <property type="project" value="UniProtKB-SubCell"/>
</dbReference>
<dbReference type="Proteomes" id="UP001143981">
    <property type="component" value="Unassembled WGS sequence"/>
</dbReference>
<keyword evidence="5" id="KW-0677">Repeat</keyword>
<comment type="similarity">
    <text evidence="2 10">Belongs to the CDP-alcohol phosphatidyltransferase class-II family.</text>
</comment>
<keyword evidence="4 10" id="KW-0808">Transferase</keyword>
<keyword evidence="13" id="KW-1185">Reference proteome</keyword>
<evidence type="ECO:0000256" key="4">
    <source>
        <dbReference type="ARBA" id="ARBA00022679"/>
    </source>
</evidence>
<dbReference type="InterPro" id="IPR016270">
    <property type="entry name" value="PGS1"/>
</dbReference>
<evidence type="ECO:0000256" key="2">
    <source>
        <dbReference type="ARBA" id="ARBA00010682"/>
    </source>
</evidence>
<dbReference type="PANTHER" id="PTHR12586">
    <property type="entry name" value="CDP-DIACYLGLYCEROL--SERINE O-PHOSPHATIDYLTRANSFERASE"/>
    <property type="match status" value="1"/>
</dbReference>
<dbReference type="OrthoDB" id="10250191at2759"/>
<dbReference type="SUPFAM" id="SSF56024">
    <property type="entry name" value="Phospholipase D/nuclease"/>
    <property type="match status" value="1"/>
</dbReference>
<keyword evidence="3 10" id="KW-0444">Lipid biosynthesis</keyword>
<dbReference type="PANTHER" id="PTHR12586:SF1">
    <property type="entry name" value="CDP-DIACYLGLYCEROL--GLYCEROL-3-PHOSPHATE 3-PHOSPHATIDYLTRANSFERASE, MITOCHONDRIAL"/>
    <property type="match status" value="1"/>
</dbReference>
<dbReference type="InterPro" id="IPR001736">
    <property type="entry name" value="PLipase_D/transphosphatidylase"/>
</dbReference>
<dbReference type="Gene3D" id="3.30.870.10">
    <property type="entry name" value="Endonuclease Chain A"/>
    <property type="match status" value="2"/>
</dbReference>
<evidence type="ECO:0000256" key="1">
    <source>
        <dbReference type="ARBA" id="ARBA00005042"/>
    </source>
</evidence>
<proteinExistence type="inferred from homology"/>
<organism evidence="12 13">
    <name type="scientific">Coemansia biformis</name>
    <dbReference type="NCBI Taxonomy" id="1286918"/>
    <lineage>
        <taxon>Eukaryota</taxon>
        <taxon>Fungi</taxon>
        <taxon>Fungi incertae sedis</taxon>
        <taxon>Zoopagomycota</taxon>
        <taxon>Kickxellomycotina</taxon>
        <taxon>Kickxellomycetes</taxon>
        <taxon>Kickxellales</taxon>
        <taxon>Kickxellaceae</taxon>
        <taxon>Coemansia</taxon>
    </lineage>
</organism>
<dbReference type="EMBL" id="JANBOI010000311">
    <property type="protein sequence ID" value="KAJ1731599.1"/>
    <property type="molecule type" value="Genomic_DNA"/>
</dbReference>
<evidence type="ECO:0000259" key="11">
    <source>
        <dbReference type="PROSITE" id="PS50035"/>
    </source>
</evidence>
<name>A0A9W7YCG3_9FUNG</name>
<dbReference type="EC" id="2.7.8.5" evidence="10"/>
<feature type="domain" description="PLD phosphodiesterase" evidence="11">
    <location>
        <begin position="28"/>
        <end position="54"/>
    </location>
</feature>
<dbReference type="GO" id="GO:0008444">
    <property type="term" value="F:CDP-diacylglycerol-glycerol-3-phosphate 3-phosphatidyltransferase activity"/>
    <property type="evidence" value="ECO:0007669"/>
    <property type="project" value="UniProtKB-EC"/>
</dbReference>
<feature type="non-terminal residue" evidence="12">
    <location>
        <position position="1"/>
    </location>
</feature>
<reference evidence="12" key="1">
    <citation type="submission" date="2022-07" db="EMBL/GenBank/DDBJ databases">
        <title>Phylogenomic reconstructions and comparative analyses of Kickxellomycotina fungi.</title>
        <authorList>
            <person name="Reynolds N.K."/>
            <person name="Stajich J.E."/>
            <person name="Barry K."/>
            <person name="Grigoriev I.V."/>
            <person name="Crous P."/>
            <person name="Smith M.E."/>
        </authorList>
    </citation>
    <scope>NUCLEOTIDE SEQUENCE</scope>
    <source>
        <strain evidence="12">BCRC 34381</strain>
    </source>
</reference>
<keyword evidence="10" id="KW-0067">ATP-binding</keyword>
<comment type="function">
    <text evidence="10">Functions in the biosynthesis of the anionic phospholipids phosphatidylglycerol and cardiolipin.</text>
</comment>
<sequence>ERVRVSLYHTPALSGVSKRAWPQRYNEAFGLQHIKAYVFDDSVIISGANLSRDYFTNRQDRYMRIKDRPFADYFVGLVDAIGRISFGVASGAGGGYSLRMEPGMPDPSRDPREFVREANDVVTQFLRRMEIQHPAAEAAALGERDTLAIPTVQMRQLGINQDEHHMNAFFAAVDEWAQSRACRSLMASAYFNFSDSYKRSVLESHGCWDLLVASPQANGFHAARGISQFIPDMYSIIEHSFVREATRRQRGSSVAVKEYARDRWTFHGKGIWCYLDQDLPQLTMVGSPNYGYRSIYRDLEAQVTLIPGPASALMSDIHREAQGLLAYTRAVGAHELRERIRTAPLWLHGLRPFIQNKM</sequence>
<dbReference type="GO" id="GO:0032049">
    <property type="term" value="P:cardiolipin biosynthetic process"/>
    <property type="evidence" value="ECO:0007669"/>
    <property type="project" value="InterPro"/>
</dbReference>
<dbReference type="GO" id="GO:0005524">
    <property type="term" value="F:ATP binding"/>
    <property type="evidence" value="ECO:0007669"/>
    <property type="project" value="UniProtKB-KW"/>
</dbReference>
<comment type="pathway">
    <text evidence="1 10">Phospholipid metabolism; phosphatidylglycerol biosynthesis; phosphatidylglycerol from CDP-diacylglycerol: step 1/2.</text>
</comment>
<keyword evidence="10" id="KW-0496">Mitochondrion</keyword>
<evidence type="ECO:0000256" key="6">
    <source>
        <dbReference type="ARBA" id="ARBA00023098"/>
    </source>
</evidence>
<keyword evidence="10" id="KW-0547">Nucleotide-binding</keyword>
<dbReference type="AlphaFoldDB" id="A0A9W7YCG3"/>